<sequence length="72" mass="8168">MLCYLETDRKVCSQGMIDRTRQVGRVKAYCRIIKHFGGDPIALDTYDLVRSQFARCGEPRARATANICDASR</sequence>
<name>A0A918S4T9_9HYPH</name>
<reference evidence="1" key="2">
    <citation type="submission" date="2020-09" db="EMBL/GenBank/DDBJ databases">
        <authorList>
            <person name="Sun Q."/>
            <person name="Kim S."/>
        </authorList>
    </citation>
    <scope>NUCLEOTIDE SEQUENCE</scope>
    <source>
        <strain evidence="1">KCTC 32437</strain>
    </source>
</reference>
<gene>
    <name evidence="1" type="ORF">GCM10007989_20230</name>
</gene>
<evidence type="ECO:0000313" key="1">
    <source>
        <dbReference type="EMBL" id="GHA24515.1"/>
    </source>
</evidence>
<dbReference type="AlphaFoldDB" id="A0A918S4T9"/>
<organism evidence="1 2">
    <name type="scientific">Devosia pacifica</name>
    <dbReference type="NCBI Taxonomy" id="1335967"/>
    <lineage>
        <taxon>Bacteria</taxon>
        <taxon>Pseudomonadati</taxon>
        <taxon>Pseudomonadota</taxon>
        <taxon>Alphaproteobacteria</taxon>
        <taxon>Hyphomicrobiales</taxon>
        <taxon>Devosiaceae</taxon>
        <taxon>Devosia</taxon>
    </lineage>
</organism>
<evidence type="ECO:0000313" key="2">
    <source>
        <dbReference type="Proteomes" id="UP000646579"/>
    </source>
</evidence>
<proteinExistence type="predicted"/>
<accession>A0A918S4T9</accession>
<dbReference type="Proteomes" id="UP000646579">
    <property type="component" value="Unassembled WGS sequence"/>
</dbReference>
<keyword evidence="2" id="KW-1185">Reference proteome</keyword>
<comment type="caution">
    <text evidence="1">The sequence shown here is derived from an EMBL/GenBank/DDBJ whole genome shotgun (WGS) entry which is preliminary data.</text>
</comment>
<protein>
    <submittedName>
        <fullName evidence="1">Uncharacterized protein</fullName>
    </submittedName>
</protein>
<dbReference type="EMBL" id="BMZE01000002">
    <property type="protein sequence ID" value="GHA24515.1"/>
    <property type="molecule type" value="Genomic_DNA"/>
</dbReference>
<reference evidence="1" key="1">
    <citation type="journal article" date="2014" name="Int. J. Syst. Evol. Microbiol.">
        <title>Complete genome sequence of Corynebacterium casei LMG S-19264T (=DSM 44701T), isolated from a smear-ripened cheese.</title>
        <authorList>
            <consortium name="US DOE Joint Genome Institute (JGI-PGF)"/>
            <person name="Walter F."/>
            <person name="Albersmeier A."/>
            <person name="Kalinowski J."/>
            <person name="Ruckert C."/>
        </authorList>
    </citation>
    <scope>NUCLEOTIDE SEQUENCE</scope>
    <source>
        <strain evidence="1">KCTC 32437</strain>
    </source>
</reference>